<dbReference type="CDD" id="cd22268">
    <property type="entry name" value="DPBB_RlpA-like"/>
    <property type="match status" value="1"/>
</dbReference>
<dbReference type="Pfam" id="PF03330">
    <property type="entry name" value="DPBB_1"/>
    <property type="match status" value="1"/>
</dbReference>
<feature type="signal peptide" evidence="1">
    <location>
        <begin position="1"/>
        <end position="23"/>
    </location>
</feature>
<dbReference type="Pfam" id="PF05036">
    <property type="entry name" value="SPOR"/>
    <property type="match status" value="1"/>
</dbReference>
<evidence type="ECO:0000313" key="4">
    <source>
        <dbReference type="EMBL" id="MEW9853855.1"/>
    </source>
</evidence>
<dbReference type="SUPFAM" id="SSF110997">
    <property type="entry name" value="Sporulation related repeat"/>
    <property type="match status" value="1"/>
</dbReference>
<evidence type="ECO:0000256" key="1">
    <source>
        <dbReference type="SAM" id="SignalP"/>
    </source>
</evidence>
<dbReference type="InterPro" id="IPR007730">
    <property type="entry name" value="SPOR-like_dom"/>
</dbReference>
<dbReference type="Proteomes" id="UP001556118">
    <property type="component" value="Unassembled WGS sequence"/>
</dbReference>
<sequence length="312" mass="32906">MRLPASRTLPVAALLLAGGYGIAVEAHPERTDVAQAGPAADYPVTIGDPFDIEGVRWTPVDQLNYDAVGYAKVQQEGLPPLTGAHKTLPLPSYVEVTALDSGRTIVIRLVERGPMVNDSVIALAPSAAEQLGVAKDRAAVRVRRVNPPEVERSRLRTGEAAPRRMDTPESLLKVLRRKLADQTPKPAANVSSAAVQTSKPAAIGVYAAEVKASSGPISSAAPLPPTVSRTQAAASAERQVTGRNGTLVVQVAAFSAPERADKVAKQLDGHVTQAGRYWRVRLGPFIDSGEAAPALEKARAAGYSDARIQRAD</sequence>
<accession>A0ABV3R7F3</accession>
<gene>
    <name evidence="4" type="ORF">ABUH87_01470</name>
</gene>
<dbReference type="Gene3D" id="3.30.70.1070">
    <property type="entry name" value="Sporulation related repeat"/>
    <property type="match status" value="1"/>
</dbReference>
<feature type="chain" id="PRO_5046122235" evidence="1">
    <location>
        <begin position="24"/>
        <end position="312"/>
    </location>
</feature>
<organism evidence="4 5">
    <name type="scientific">Novosphingobium rhizovicinum</name>
    <dbReference type="NCBI Taxonomy" id="3228928"/>
    <lineage>
        <taxon>Bacteria</taxon>
        <taxon>Pseudomonadati</taxon>
        <taxon>Pseudomonadota</taxon>
        <taxon>Alphaproteobacteria</taxon>
        <taxon>Sphingomonadales</taxon>
        <taxon>Sphingomonadaceae</taxon>
        <taxon>Novosphingobium</taxon>
    </lineage>
</organism>
<dbReference type="PANTHER" id="PTHR34183:SF1">
    <property type="entry name" value="ENDOLYTIC PEPTIDOGLYCAN TRANSGLYCOSYLASE RLPA"/>
    <property type="match status" value="1"/>
</dbReference>
<evidence type="ECO:0000313" key="5">
    <source>
        <dbReference type="Proteomes" id="UP001556118"/>
    </source>
</evidence>
<name>A0ABV3R7F3_9SPHN</name>
<protein>
    <submittedName>
        <fullName evidence="4">SPOR domain-containing protein</fullName>
    </submittedName>
</protein>
<evidence type="ECO:0000259" key="2">
    <source>
        <dbReference type="Pfam" id="PF03330"/>
    </source>
</evidence>
<keyword evidence="5" id="KW-1185">Reference proteome</keyword>
<dbReference type="RefSeq" id="WP_367768291.1">
    <property type="nucleotide sequence ID" value="NZ_JBFNXR010000016.1"/>
</dbReference>
<feature type="domain" description="SPOR" evidence="3">
    <location>
        <begin position="245"/>
        <end position="307"/>
    </location>
</feature>
<dbReference type="PANTHER" id="PTHR34183">
    <property type="entry name" value="ENDOLYTIC PEPTIDOGLYCAN TRANSGLYCOSYLASE RLPA"/>
    <property type="match status" value="1"/>
</dbReference>
<proteinExistence type="predicted"/>
<comment type="caution">
    <text evidence="4">The sequence shown here is derived from an EMBL/GenBank/DDBJ whole genome shotgun (WGS) entry which is preliminary data.</text>
</comment>
<keyword evidence="1" id="KW-0732">Signal</keyword>
<reference evidence="4 5" key="1">
    <citation type="submission" date="2024-06" db="EMBL/GenBank/DDBJ databases">
        <title>Novosphingobium rhizovicinus M1R2S20.</title>
        <authorList>
            <person name="Sun J.-Q."/>
        </authorList>
    </citation>
    <scope>NUCLEOTIDE SEQUENCE [LARGE SCALE GENOMIC DNA]</scope>
    <source>
        <strain evidence="4 5">M1R2S20</strain>
    </source>
</reference>
<dbReference type="Gene3D" id="2.40.40.10">
    <property type="entry name" value="RlpA-like domain"/>
    <property type="match status" value="1"/>
</dbReference>
<dbReference type="EMBL" id="JBFNXR010000016">
    <property type="protein sequence ID" value="MEW9853855.1"/>
    <property type="molecule type" value="Genomic_DNA"/>
</dbReference>
<feature type="domain" description="RlpA-like protein double-psi beta-barrel" evidence="2">
    <location>
        <begin position="81"/>
        <end position="136"/>
    </location>
</feature>
<dbReference type="InterPro" id="IPR009009">
    <property type="entry name" value="RlpA-like_DPBB"/>
</dbReference>
<evidence type="ECO:0000259" key="3">
    <source>
        <dbReference type="Pfam" id="PF05036"/>
    </source>
</evidence>
<dbReference type="InterPro" id="IPR036680">
    <property type="entry name" value="SPOR-like_sf"/>
</dbReference>
<dbReference type="InterPro" id="IPR036908">
    <property type="entry name" value="RlpA-like_sf"/>
</dbReference>